<evidence type="ECO:0000256" key="4">
    <source>
        <dbReference type="ARBA" id="ARBA00022490"/>
    </source>
</evidence>
<dbReference type="EMBL" id="CAEZTC010000093">
    <property type="protein sequence ID" value="CAB4560873.1"/>
    <property type="molecule type" value="Genomic_DNA"/>
</dbReference>
<evidence type="ECO:0000256" key="6">
    <source>
        <dbReference type="ARBA" id="ARBA00022679"/>
    </source>
</evidence>
<dbReference type="InterPro" id="IPR008332">
    <property type="entry name" value="MethylG_MeTrfase_N"/>
</dbReference>
<comment type="catalytic activity">
    <reaction evidence="9">
        <text>a 6-O-methyl-2'-deoxyguanosine in DNA + L-cysteinyl-[protein] = S-methyl-L-cysteinyl-[protein] + a 2'-deoxyguanosine in DNA</text>
        <dbReference type="Rhea" id="RHEA:24000"/>
        <dbReference type="Rhea" id="RHEA-COMP:10131"/>
        <dbReference type="Rhea" id="RHEA-COMP:10132"/>
        <dbReference type="Rhea" id="RHEA-COMP:11367"/>
        <dbReference type="Rhea" id="RHEA-COMP:11368"/>
        <dbReference type="ChEBI" id="CHEBI:29950"/>
        <dbReference type="ChEBI" id="CHEBI:82612"/>
        <dbReference type="ChEBI" id="CHEBI:85445"/>
        <dbReference type="ChEBI" id="CHEBI:85448"/>
        <dbReference type="EC" id="2.1.1.63"/>
    </reaction>
</comment>
<dbReference type="InterPro" id="IPR014048">
    <property type="entry name" value="MethylDNA_cys_MeTrfase_DNA-bd"/>
</dbReference>
<dbReference type="SUPFAM" id="SSF46767">
    <property type="entry name" value="Methylated DNA-protein cysteine methyltransferase, C-terminal domain"/>
    <property type="match status" value="1"/>
</dbReference>
<keyword evidence="7" id="KW-0227">DNA damage</keyword>
<name>A0A6J6DF10_9ZZZZ</name>
<keyword evidence="5" id="KW-0489">Methyltransferase</keyword>
<dbReference type="InterPro" id="IPR036217">
    <property type="entry name" value="MethylDNA_cys_MeTrfase_DNAb"/>
</dbReference>
<dbReference type="FunFam" id="1.10.10.10:FF:000214">
    <property type="entry name" value="Methylated-DNA--protein-cysteine methyltransferase"/>
    <property type="match status" value="1"/>
</dbReference>
<reference evidence="12" key="1">
    <citation type="submission" date="2020-05" db="EMBL/GenBank/DDBJ databases">
        <authorList>
            <person name="Chiriac C."/>
            <person name="Salcher M."/>
            <person name="Ghai R."/>
            <person name="Kavagutti S V."/>
        </authorList>
    </citation>
    <scope>NUCLEOTIDE SEQUENCE</scope>
</reference>
<dbReference type="InterPro" id="IPR001497">
    <property type="entry name" value="MethylDNA_cys_MeTrfase_AS"/>
</dbReference>
<gene>
    <name evidence="12" type="ORF">UFOPK1572_00827</name>
    <name evidence="13" type="ORF">UFOPK2169_00787</name>
</gene>
<dbReference type="PANTHER" id="PTHR10815:SF5">
    <property type="entry name" value="METHYLATED-DNA--PROTEIN-CYSTEINE METHYLTRANSFERASE"/>
    <property type="match status" value="1"/>
</dbReference>
<keyword evidence="6" id="KW-0808">Transferase</keyword>
<dbReference type="GO" id="GO:0032259">
    <property type="term" value="P:methylation"/>
    <property type="evidence" value="ECO:0007669"/>
    <property type="project" value="UniProtKB-KW"/>
</dbReference>
<dbReference type="GO" id="GO:0003908">
    <property type="term" value="F:methylated-DNA-[protein]-cysteine S-methyltransferase activity"/>
    <property type="evidence" value="ECO:0007669"/>
    <property type="project" value="UniProtKB-EC"/>
</dbReference>
<dbReference type="PANTHER" id="PTHR10815">
    <property type="entry name" value="METHYLATED-DNA--PROTEIN-CYSTEINE METHYLTRANSFERASE"/>
    <property type="match status" value="1"/>
</dbReference>
<dbReference type="HAMAP" id="MF_00772">
    <property type="entry name" value="OGT"/>
    <property type="match status" value="1"/>
</dbReference>
<keyword evidence="4" id="KW-0963">Cytoplasm</keyword>
<evidence type="ECO:0000256" key="9">
    <source>
        <dbReference type="ARBA" id="ARBA00049348"/>
    </source>
</evidence>
<dbReference type="SUPFAM" id="SSF53155">
    <property type="entry name" value="Methylated DNA-protein cysteine methyltransferase domain"/>
    <property type="match status" value="1"/>
</dbReference>
<accession>A0A6J6DF10</accession>
<evidence type="ECO:0000313" key="13">
    <source>
        <dbReference type="EMBL" id="CAB4651424.1"/>
    </source>
</evidence>
<evidence type="ECO:0000256" key="3">
    <source>
        <dbReference type="ARBA" id="ARBA00011918"/>
    </source>
</evidence>
<evidence type="ECO:0000256" key="1">
    <source>
        <dbReference type="ARBA" id="ARBA00001286"/>
    </source>
</evidence>
<dbReference type="InterPro" id="IPR023546">
    <property type="entry name" value="MGMT"/>
</dbReference>
<protein>
    <recommendedName>
        <fullName evidence="3">methylated-DNA--[protein]-cysteine S-methyltransferase</fullName>
        <ecNumber evidence="3">2.1.1.63</ecNumber>
    </recommendedName>
</protein>
<comment type="catalytic activity">
    <reaction evidence="1">
        <text>a 4-O-methyl-thymidine in DNA + L-cysteinyl-[protein] = a thymidine in DNA + S-methyl-L-cysteinyl-[protein]</text>
        <dbReference type="Rhea" id="RHEA:53428"/>
        <dbReference type="Rhea" id="RHEA-COMP:10131"/>
        <dbReference type="Rhea" id="RHEA-COMP:10132"/>
        <dbReference type="Rhea" id="RHEA-COMP:13555"/>
        <dbReference type="Rhea" id="RHEA-COMP:13556"/>
        <dbReference type="ChEBI" id="CHEBI:29950"/>
        <dbReference type="ChEBI" id="CHEBI:82612"/>
        <dbReference type="ChEBI" id="CHEBI:137386"/>
        <dbReference type="ChEBI" id="CHEBI:137387"/>
        <dbReference type="EC" id="2.1.1.63"/>
    </reaction>
</comment>
<dbReference type="Gene3D" id="3.30.160.70">
    <property type="entry name" value="Methylated DNA-protein cysteine methyltransferase domain"/>
    <property type="match status" value="1"/>
</dbReference>
<proteinExistence type="inferred from homology"/>
<keyword evidence="8" id="KW-0234">DNA repair</keyword>
<dbReference type="InterPro" id="IPR036631">
    <property type="entry name" value="MGMT_N_sf"/>
</dbReference>
<evidence type="ECO:0000256" key="2">
    <source>
        <dbReference type="ARBA" id="ARBA00008711"/>
    </source>
</evidence>
<dbReference type="InterPro" id="IPR036388">
    <property type="entry name" value="WH-like_DNA-bd_sf"/>
</dbReference>
<evidence type="ECO:0000256" key="5">
    <source>
        <dbReference type="ARBA" id="ARBA00022603"/>
    </source>
</evidence>
<dbReference type="Pfam" id="PF02870">
    <property type="entry name" value="Methyltransf_1N"/>
    <property type="match status" value="1"/>
</dbReference>
<dbReference type="PROSITE" id="PS00374">
    <property type="entry name" value="MGMT"/>
    <property type="match status" value="1"/>
</dbReference>
<organism evidence="12">
    <name type="scientific">freshwater metagenome</name>
    <dbReference type="NCBI Taxonomy" id="449393"/>
    <lineage>
        <taxon>unclassified sequences</taxon>
        <taxon>metagenomes</taxon>
        <taxon>ecological metagenomes</taxon>
    </lineage>
</organism>
<evidence type="ECO:0000313" key="12">
    <source>
        <dbReference type="EMBL" id="CAB4560873.1"/>
    </source>
</evidence>
<evidence type="ECO:0000256" key="7">
    <source>
        <dbReference type="ARBA" id="ARBA00022763"/>
    </source>
</evidence>
<evidence type="ECO:0000256" key="8">
    <source>
        <dbReference type="ARBA" id="ARBA00023204"/>
    </source>
</evidence>
<sequence length="171" mass="18754">MRIETPIGQLTLLASATGLRRVYFAQLTHSDALFLDSVRVNPHHGVLAITAQQLEEYFSGQRRSFDVPLDVVGTDFQIATWNSLARIEYGTTATYGEQARSIDRPRAVRAVGGANRCNPVPIVLPCHRVIGADGKLTGFAGGLETKRWLLEHESAHVASEEITNEGQLLCN</sequence>
<feature type="domain" description="Methylated-DNA-[protein]-cysteine S-methyltransferase DNA binding" evidence="10">
    <location>
        <begin position="75"/>
        <end position="154"/>
    </location>
</feature>
<dbReference type="AlphaFoldDB" id="A0A6J6DF10"/>
<dbReference type="GO" id="GO:0006281">
    <property type="term" value="P:DNA repair"/>
    <property type="evidence" value="ECO:0007669"/>
    <property type="project" value="UniProtKB-KW"/>
</dbReference>
<dbReference type="EC" id="2.1.1.63" evidence="3"/>
<dbReference type="Pfam" id="PF01035">
    <property type="entry name" value="DNA_binding_1"/>
    <property type="match status" value="1"/>
</dbReference>
<dbReference type="Gene3D" id="1.10.10.10">
    <property type="entry name" value="Winged helix-like DNA-binding domain superfamily/Winged helix DNA-binding domain"/>
    <property type="match status" value="1"/>
</dbReference>
<dbReference type="EMBL" id="CAEZWE010000025">
    <property type="protein sequence ID" value="CAB4651424.1"/>
    <property type="molecule type" value="Genomic_DNA"/>
</dbReference>
<evidence type="ECO:0000259" key="10">
    <source>
        <dbReference type="Pfam" id="PF01035"/>
    </source>
</evidence>
<comment type="similarity">
    <text evidence="2">Belongs to the MGMT family.</text>
</comment>
<evidence type="ECO:0000259" key="11">
    <source>
        <dbReference type="Pfam" id="PF02870"/>
    </source>
</evidence>
<feature type="domain" description="Methylguanine DNA methyltransferase ribonuclease-like" evidence="11">
    <location>
        <begin position="3"/>
        <end position="70"/>
    </location>
</feature>
<dbReference type="CDD" id="cd06445">
    <property type="entry name" value="ATase"/>
    <property type="match status" value="1"/>
</dbReference>
<dbReference type="NCBIfam" id="TIGR00589">
    <property type="entry name" value="ogt"/>
    <property type="match status" value="1"/>
</dbReference>